<dbReference type="RefSeq" id="WP_139210979.1">
    <property type="nucleotide sequence ID" value="NZ_FOFD01000007.1"/>
</dbReference>
<sequence length="299" mass="32635">MKYNTENSVVSPDGLGPRFSVLVGSYVAALIAPTLTLFTVEYLGLRSKVLAFAVLGTIGITIGSGTAFLITDNGQIASWLNSGWVAWLFPLFGLVPMMAYHFSVLEVVAVYLIDPAAIPVSSLVGATGFLLGIVAAVAGEIAILTARNRVASSAIASENVLIEWTSRWPRAHRIKVQIFTMVTGLVPVGLLSFWLPPHLTVLNALVVVILVGTTNTLLSDRAYKLTPAGLEQRRSGSGKLVTWHQFIPKSQMKYVTVSKNDVILHRSGLLPSIRFDRNDLRFDDEEIINNLEGYLDRRE</sequence>
<accession>A0A1H9RR25</accession>
<dbReference type="OrthoDB" id="176809at2157"/>
<feature type="transmembrane region" description="Helical" evidence="1">
    <location>
        <begin position="21"/>
        <end position="43"/>
    </location>
</feature>
<name>A0A1H9RR25_9EURY</name>
<keyword evidence="1" id="KW-0472">Membrane</keyword>
<dbReference type="AlphaFoldDB" id="A0A1H9RR25"/>
<feature type="transmembrane region" description="Helical" evidence="1">
    <location>
        <begin position="49"/>
        <end position="71"/>
    </location>
</feature>
<feature type="transmembrane region" description="Helical" evidence="1">
    <location>
        <begin position="83"/>
        <end position="103"/>
    </location>
</feature>
<organism evidence="2 3">
    <name type="scientific">Natrinema salaciae</name>
    <dbReference type="NCBI Taxonomy" id="1186196"/>
    <lineage>
        <taxon>Archaea</taxon>
        <taxon>Methanobacteriati</taxon>
        <taxon>Methanobacteriota</taxon>
        <taxon>Stenosarchaea group</taxon>
        <taxon>Halobacteria</taxon>
        <taxon>Halobacteriales</taxon>
        <taxon>Natrialbaceae</taxon>
        <taxon>Natrinema</taxon>
    </lineage>
</organism>
<evidence type="ECO:0000313" key="3">
    <source>
        <dbReference type="Proteomes" id="UP000199114"/>
    </source>
</evidence>
<keyword evidence="3" id="KW-1185">Reference proteome</keyword>
<feature type="transmembrane region" description="Helical" evidence="1">
    <location>
        <begin position="123"/>
        <end position="144"/>
    </location>
</feature>
<protein>
    <submittedName>
        <fullName evidence="2">Uncharacterized protein</fullName>
    </submittedName>
</protein>
<proteinExistence type="predicted"/>
<dbReference type="EMBL" id="FOFD01000007">
    <property type="protein sequence ID" value="SER75107.1"/>
    <property type="molecule type" value="Genomic_DNA"/>
</dbReference>
<keyword evidence="1" id="KW-0812">Transmembrane</keyword>
<feature type="transmembrane region" description="Helical" evidence="1">
    <location>
        <begin position="176"/>
        <end position="195"/>
    </location>
</feature>
<reference evidence="3" key="1">
    <citation type="submission" date="2016-10" db="EMBL/GenBank/DDBJ databases">
        <authorList>
            <person name="Varghese N."/>
            <person name="Submissions S."/>
        </authorList>
    </citation>
    <scope>NUCLEOTIDE SEQUENCE [LARGE SCALE GENOMIC DNA]</scope>
    <source>
        <strain evidence="3">DSM 25055</strain>
    </source>
</reference>
<gene>
    <name evidence="2" type="ORF">SAMN04489841_4504</name>
</gene>
<dbReference type="Proteomes" id="UP000199114">
    <property type="component" value="Unassembled WGS sequence"/>
</dbReference>
<evidence type="ECO:0000313" key="2">
    <source>
        <dbReference type="EMBL" id="SER75107.1"/>
    </source>
</evidence>
<feature type="transmembrane region" description="Helical" evidence="1">
    <location>
        <begin position="201"/>
        <end position="218"/>
    </location>
</feature>
<evidence type="ECO:0000256" key="1">
    <source>
        <dbReference type="SAM" id="Phobius"/>
    </source>
</evidence>
<keyword evidence="1" id="KW-1133">Transmembrane helix</keyword>